<reference evidence="3" key="1">
    <citation type="journal article" date="2019" name="Int. J. Syst. Evol. Microbiol.">
        <title>The Global Catalogue of Microorganisms (GCM) 10K type strain sequencing project: providing services to taxonomists for standard genome sequencing and annotation.</title>
        <authorList>
            <consortium name="The Broad Institute Genomics Platform"/>
            <consortium name="The Broad Institute Genome Sequencing Center for Infectious Disease"/>
            <person name="Wu L."/>
            <person name="Ma J."/>
        </authorList>
    </citation>
    <scope>NUCLEOTIDE SEQUENCE [LARGE SCALE GENOMIC DNA]</scope>
    <source>
        <strain evidence="3">CECT 7806</strain>
    </source>
</reference>
<dbReference type="EMBL" id="JAUFPT010000091">
    <property type="protein sequence ID" value="MDN3573970.1"/>
    <property type="molecule type" value="Genomic_DNA"/>
</dbReference>
<gene>
    <name evidence="2" type="ORF">QWZ18_25640</name>
</gene>
<name>A0ABT8AWN9_9HYPH</name>
<accession>A0ABT8AWN9</accession>
<organism evidence="2 3">
    <name type="scientific">Methylobacterium longum</name>
    <dbReference type="NCBI Taxonomy" id="767694"/>
    <lineage>
        <taxon>Bacteria</taxon>
        <taxon>Pseudomonadati</taxon>
        <taxon>Pseudomonadota</taxon>
        <taxon>Alphaproteobacteria</taxon>
        <taxon>Hyphomicrobiales</taxon>
        <taxon>Methylobacteriaceae</taxon>
        <taxon>Methylobacterium</taxon>
    </lineage>
</organism>
<sequence length="479" mass="53620">MIDLAWQYELSGDVSGAVGCYLLARIVRDQDGGEALTPDGDSLELKIKNLRRLQFYDLLDAGQYDKAIALHERTRHVYGSGPLAAHEVVSVKSLFEAGGASYVEILPGRRITAPRLKFWEPPPPLSSTAGDLDMPPLYLAFVSEAHAFPRSNVVVADKRVVYDVAAHPRRKDILIQDGVNLDQIMMAAFGQTHALIELPENAERIEAGLVMFGLQSRNYGHWFSEFVPRMICYNDPRCPDGIPLCIDDHMPGTHEEILALLDTRNRPVIKLPAKPVSFGKLGMAPVPAFFPFDMKPGQPFYDTIWPADVFRAIRDRILQRARDRGLLSERRDRRLFISRKAFTQRVLENEQEIADRLRPLGFEVIYPETLSFLEQVALFHSAALVVGSSNSSLNNTLFSQEGCQILGLIHEELSFNFRGYTSYVESGGAQITFLRGKSSQRRGNVHAFHANYRVNPNQVTDAVAQLATRSPAISGRIMT</sequence>
<protein>
    <submittedName>
        <fullName evidence="2">Glycosyltransferase family 61 protein</fullName>
        <ecNumber evidence="2">2.4.-.-</ecNumber>
    </submittedName>
</protein>
<evidence type="ECO:0000259" key="1">
    <source>
        <dbReference type="Pfam" id="PF04577"/>
    </source>
</evidence>
<dbReference type="RefSeq" id="WP_290356462.1">
    <property type="nucleotide sequence ID" value="NZ_JAUFPT010000091.1"/>
</dbReference>
<dbReference type="Pfam" id="PF04577">
    <property type="entry name" value="Glyco_transf_61"/>
    <property type="match status" value="1"/>
</dbReference>
<proteinExistence type="predicted"/>
<dbReference type="EC" id="2.4.-.-" evidence="2"/>
<dbReference type="Proteomes" id="UP001244297">
    <property type="component" value="Unassembled WGS sequence"/>
</dbReference>
<comment type="caution">
    <text evidence="2">The sequence shown here is derived from an EMBL/GenBank/DDBJ whole genome shotgun (WGS) entry which is preliminary data.</text>
</comment>
<dbReference type="InterPro" id="IPR049625">
    <property type="entry name" value="Glyco_transf_61_cat"/>
</dbReference>
<evidence type="ECO:0000313" key="2">
    <source>
        <dbReference type="EMBL" id="MDN3573970.1"/>
    </source>
</evidence>
<keyword evidence="2" id="KW-0808">Transferase</keyword>
<dbReference type="GO" id="GO:0016757">
    <property type="term" value="F:glycosyltransferase activity"/>
    <property type="evidence" value="ECO:0007669"/>
    <property type="project" value="UniProtKB-KW"/>
</dbReference>
<keyword evidence="2" id="KW-0328">Glycosyltransferase</keyword>
<evidence type="ECO:0000313" key="3">
    <source>
        <dbReference type="Proteomes" id="UP001244297"/>
    </source>
</evidence>
<keyword evidence="3" id="KW-1185">Reference proteome</keyword>
<feature type="domain" description="Glycosyltransferase 61 catalytic" evidence="1">
    <location>
        <begin position="219"/>
        <end position="406"/>
    </location>
</feature>